<dbReference type="InterPro" id="IPR039261">
    <property type="entry name" value="FNR_nucleotide-bd"/>
</dbReference>
<keyword evidence="2" id="KW-0812">Transmembrane</keyword>
<reference evidence="3" key="1">
    <citation type="journal article" date="2014" name="Int. J. Syst. Evol. Microbiol.">
        <title>Complete genome sequence of Corynebacterium casei LMG S-19264T (=DSM 44701T), isolated from a smear-ripened cheese.</title>
        <authorList>
            <consortium name="US DOE Joint Genome Institute (JGI-PGF)"/>
            <person name="Walter F."/>
            <person name="Albersmeier A."/>
            <person name="Kalinowski J."/>
            <person name="Ruckert C."/>
        </authorList>
    </citation>
    <scope>NUCLEOTIDE SEQUENCE</scope>
    <source>
        <strain evidence="3">JCM 3131</strain>
    </source>
</reference>
<feature type="transmembrane region" description="Helical" evidence="2">
    <location>
        <begin position="214"/>
        <end position="232"/>
    </location>
</feature>
<dbReference type="AlphaFoldDB" id="A0A918BU77"/>
<feature type="region of interest" description="Disordered" evidence="1">
    <location>
        <begin position="1"/>
        <end position="26"/>
    </location>
</feature>
<dbReference type="EMBL" id="BMQK01000041">
    <property type="protein sequence ID" value="GGQ90532.1"/>
    <property type="molecule type" value="Genomic_DNA"/>
</dbReference>
<organism evidence="3 4">
    <name type="scientific">Streptomyces ruber</name>
    <dbReference type="NCBI Taxonomy" id="83378"/>
    <lineage>
        <taxon>Bacteria</taxon>
        <taxon>Bacillati</taxon>
        <taxon>Actinomycetota</taxon>
        <taxon>Actinomycetes</taxon>
        <taxon>Kitasatosporales</taxon>
        <taxon>Streptomycetaceae</taxon>
        <taxon>Streptomyces</taxon>
    </lineage>
</organism>
<proteinExistence type="predicted"/>
<keyword evidence="2" id="KW-0472">Membrane</keyword>
<protein>
    <submittedName>
        <fullName evidence="3">Uncharacterized protein</fullName>
    </submittedName>
</protein>
<gene>
    <name evidence="3" type="ORF">GCM10010145_69710</name>
</gene>
<dbReference type="InterPro" id="IPR052979">
    <property type="entry name" value="Adenylate-forming_domain"/>
</dbReference>
<feature type="transmembrane region" description="Helical" evidence="2">
    <location>
        <begin position="180"/>
        <end position="202"/>
    </location>
</feature>
<dbReference type="PANTHER" id="PTHR33927:SF5">
    <property type="entry name" value="ENZYME, PUTATIVE (AFU_ORTHOLOGUE AFUA_8G01222)-RELATED"/>
    <property type="match status" value="1"/>
</dbReference>
<sequence length="476" mass="51562">MTASSPSQNPAASHRGRPGPLPLGQAEAPVVGELPAGSQQPSTTLVRRAFKHPRLMPYNRLIAAVVTANLVLLGYAFIRGGWWSGRSTALEAIATIAQANFALAIIFRQQYVINFLCRLATRAPTTWPLKLRWTLAKVYHFGGLHVGAAVSGTLWYLIFVGSATYSVAQDPGSVSIGNVVISYALVTLFIVMVIMALPPLRAHAHDSFEITHRFCGWAALLLVWANTVLFVSSRRGEASAAAALLTAPTIWMIVVTTTAAALPWLRLRKVSVTVERPSSHVALVRFDHGVTPFIGSVRPISRNPLLGWHTFASIPAPTLSPGGYRMVISRAGDWTSEFIDDPPSQVWVRGVPTAGMANVRKLFKRVVYVATGSGIGPLLAHLLADEVPAHLVWVTRSPRKTYGDALVDEILAVQPDATIWNSDEHGKPDMVQLAYAAYRSFGAEAVICVANKKVTWQVVHGLERLGIPACGPIWDS</sequence>
<dbReference type="PANTHER" id="PTHR33927">
    <property type="entry name" value="TRANSMEMBRANE PROTEIN"/>
    <property type="match status" value="1"/>
</dbReference>
<feature type="transmembrane region" description="Helical" evidence="2">
    <location>
        <begin position="58"/>
        <end position="78"/>
    </location>
</feature>
<dbReference type="RefSeq" id="WP_373296404.1">
    <property type="nucleotide sequence ID" value="NZ_BMQK01000041.1"/>
</dbReference>
<feature type="transmembrane region" description="Helical" evidence="2">
    <location>
        <begin position="238"/>
        <end position="262"/>
    </location>
</feature>
<comment type="caution">
    <text evidence="3">The sequence shown here is derived from an EMBL/GenBank/DDBJ whole genome shotgun (WGS) entry which is preliminary data.</text>
</comment>
<dbReference type="Proteomes" id="UP000620156">
    <property type="component" value="Unassembled WGS sequence"/>
</dbReference>
<evidence type="ECO:0000256" key="1">
    <source>
        <dbReference type="SAM" id="MobiDB-lite"/>
    </source>
</evidence>
<evidence type="ECO:0000256" key="2">
    <source>
        <dbReference type="SAM" id="Phobius"/>
    </source>
</evidence>
<keyword evidence="4" id="KW-1185">Reference proteome</keyword>
<name>A0A918BU77_9ACTN</name>
<feature type="compositionally biased region" description="Polar residues" evidence="1">
    <location>
        <begin position="1"/>
        <end position="11"/>
    </location>
</feature>
<evidence type="ECO:0000313" key="3">
    <source>
        <dbReference type="EMBL" id="GGQ90532.1"/>
    </source>
</evidence>
<keyword evidence="2" id="KW-1133">Transmembrane helix</keyword>
<dbReference type="Gene3D" id="3.40.50.80">
    <property type="entry name" value="Nucleotide-binding domain of ferredoxin-NADP reductase (FNR) module"/>
    <property type="match status" value="1"/>
</dbReference>
<dbReference type="SUPFAM" id="SSF52343">
    <property type="entry name" value="Ferredoxin reductase-like, C-terminal NADP-linked domain"/>
    <property type="match status" value="1"/>
</dbReference>
<accession>A0A918BU77</accession>
<evidence type="ECO:0000313" key="4">
    <source>
        <dbReference type="Proteomes" id="UP000620156"/>
    </source>
</evidence>
<feature type="transmembrane region" description="Helical" evidence="2">
    <location>
        <begin position="138"/>
        <end position="160"/>
    </location>
</feature>
<reference evidence="3" key="2">
    <citation type="submission" date="2020-09" db="EMBL/GenBank/DDBJ databases">
        <authorList>
            <person name="Sun Q."/>
            <person name="Ohkuma M."/>
        </authorList>
    </citation>
    <scope>NUCLEOTIDE SEQUENCE</scope>
    <source>
        <strain evidence="3">JCM 3131</strain>
    </source>
</reference>